<dbReference type="RefSeq" id="WP_001373114.1">
    <property type="nucleotide sequence ID" value="NZ_AP027207.1"/>
</dbReference>
<keyword evidence="7 11" id="KW-1133">Transmembrane helix</keyword>
<sequence>MNRAEYRLSQVLFPAGAMAVKLSDISFNLNRFSRGLGYAGKITNFADWITEFGKAARTGNWRPFFVKTETIIAGNAATALVALVFSILTGSALGIIEYGLLMAVTGALIDETLVEKANKFWGI</sequence>
<dbReference type="Proteomes" id="UP000327073">
    <property type="component" value="Unassembled WGS sequence"/>
</dbReference>
<dbReference type="AlphaFoldDB" id="A0A5N3CSW2"/>
<reference evidence="13" key="3">
    <citation type="submission" date="2020-02" db="EMBL/GenBank/DDBJ databases">
        <authorList>
            <consortium name="NCBI Pathogen Detection Project"/>
        </authorList>
    </citation>
    <scope>NUCLEOTIDE SEQUENCE</scope>
    <source>
        <strain evidence="13">BCW_4213</strain>
    </source>
</reference>
<keyword evidence="9" id="KW-0078">Bacteriocin</keyword>
<evidence type="ECO:0000256" key="2">
    <source>
        <dbReference type="ARBA" id="ARBA00003197"/>
    </source>
</evidence>
<evidence type="ECO:0000256" key="6">
    <source>
        <dbReference type="ARBA" id="ARBA00022692"/>
    </source>
</evidence>
<gene>
    <name evidence="14" type="ORF">F7F11_24285</name>
    <name evidence="13" type="ORF">HI055_004424</name>
</gene>
<evidence type="ECO:0000313" key="15">
    <source>
        <dbReference type="Proteomes" id="UP000327073"/>
    </source>
</evidence>
<reference evidence="13" key="1">
    <citation type="journal article" date="2018" name="Genome Biol.">
        <title>SKESA: strategic k-mer extension for scrupulous assemblies.</title>
        <authorList>
            <person name="Souvorov A."/>
            <person name="Agarwala R."/>
            <person name="Lipman D.J."/>
        </authorList>
    </citation>
    <scope>NUCLEOTIDE SEQUENCE [LARGE SCALE GENOMIC DNA]</scope>
    <source>
        <strain evidence="13">BCW_4213</strain>
    </source>
</reference>
<comment type="subcellular location">
    <subcellularLocation>
        <location evidence="3">Membrane</location>
    </subcellularLocation>
</comment>
<keyword evidence="5" id="KW-0929">Antimicrobial</keyword>
<dbReference type="PROSITE" id="PS00276">
    <property type="entry name" value="CHANNEL_COLICIN"/>
    <property type="match status" value="1"/>
</dbReference>
<dbReference type="GO" id="GO:0016020">
    <property type="term" value="C:membrane"/>
    <property type="evidence" value="ECO:0007669"/>
    <property type="project" value="UniProtKB-SubCell"/>
</dbReference>
<comment type="function">
    <text evidence="2">Colicins are polypeptide toxins produced by and active against E.coli and closely related bacteria.</text>
</comment>
<evidence type="ECO:0000259" key="12">
    <source>
        <dbReference type="PROSITE" id="PS00276"/>
    </source>
</evidence>
<evidence type="ECO:0000256" key="9">
    <source>
        <dbReference type="ARBA" id="ARBA00023048"/>
    </source>
</evidence>
<evidence type="ECO:0000256" key="4">
    <source>
        <dbReference type="ARBA" id="ARBA00007595"/>
    </source>
</evidence>
<evidence type="ECO:0000256" key="7">
    <source>
        <dbReference type="ARBA" id="ARBA00022989"/>
    </source>
</evidence>
<comment type="caution">
    <text evidence="14">The sequence shown here is derived from an EMBL/GenBank/DDBJ whole genome shotgun (WGS) entry which is preliminary data.</text>
</comment>
<evidence type="ECO:0000256" key="11">
    <source>
        <dbReference type="SAM" id="Phobius"/>
    </source>
</evidence>
<dbReference type="GO" id="GO:0050829">
    <property type="term" value="P:defense response to Gram-negative bacterium"/>
    <property type="evidence" value="ECO:0007669"/>
    <property type="project" value="InterPro"/>
</dbReference>
<evidence type="ECO:0000313" key="13">
    <source>
        <dbReference type="EMBL" id="HAI2143995.1"/>
    </source>
</evidence>
<evidence type="ECO:0000256" key="5">
    <source>
        <dbReference type="ARBA" id="ARBA00022529"/>
    </source>
</evidence>
<dbReference type="Gene3D" id="1.10.490.30">
    <property type="entry name" value="Colicin"/>
    <property type="match status" value="1"/>
</dbReference>
<comment type="function">
    <text evidence="1">This colicin is a channel-forming colicin. This class of transmembrane toxins depolarize the cytoplasmic membrane, leading to dissipation of cellular energy.</text>
</comment>
<evidence type="ECO:0000256" key="3">
    <source>
        <dbReference type="ARBA" id="ARBA00004370"/>
    </source>
</evidence>
<dbReference type="Proteomes" id="UP000852798">
    <property type="component" value="Unassembled WGS sequence"/>
</dbReference>
<dbReference type="InterPro" id="IPR038283">
    <property type="entry name" value="Channel_colicin_C_sf"/>
</dbReference>
<evidence type="ECO:0000256" key="8">
    <source>
        <dbReference type="ARBA" id="ARBA00023022"/>
    </source>
</evidence>
<dbReference type="Pfam" id="PF01024">
    <property type="entry name" value="Colicin"/>
    <property type="match status" value="1"/>
</dbReference>
<reference evidence="14 15" key="2">
    <citation type="submission" date="2019-03" db="EMBL/GenBank/DDBJ databases">
        <title>Whole Genome Sequencing of Shiga-Toxin Escherichia coli Strains from Nebraska.</title>
        <authorList>
            <person name="Abdalhamid B."/>
            <person name="Mccutchen E.L."/>
            <person name="Bouska A.C."/>
            <person name="Hinrichs S.H."/>
            <person name="Iwen P.C."/>
        </authorList>
    </citation>
    <scope>NUCLEOTIDE SEQUENCE [LARGE SCALE GENOMIC DNA]</scope>
    <source>
        <strain evidence="14 15">STEC_170836</strain>
    </source>
</reference>
<accession>A0A5N3CSW2</accession>
<comment type="similarity">
    <text evidence="4">Belongs to the channel forming colicin family.</text>
</comment>
<dbReference type="EMBL" id="DABDSA010000043">
    <property type="protein sequence ID" value="HAI2143995.1"/>
    <property type="molecule type" value="Genomic_DNA"/>
</dbReference>
<keyword evidence="10 11" id="KW-0472">Membrane</keyword>
<dbReference type="GO" id="GO:0031640">
    <property type="term" value="P:killing of cells of another organism"/>
    <property type="evidence" value="ECO:0007669"/>
    <property type="project" value="UniProtKB-KW"/>
</dbReference>
<protein>
    <submittedName>
        <fullName evidence="14">Colicin</fullName>
    </submittedName>
</protein>
<dbReference type="SUPFAM" id="SSF56837">
    <property type="entry name" value="Colicin"/>
    <property type="match status" value="1"/>
</dbReference>
<dbReference type="GO" id="GO:0140911">
    <property type="term" value="F:pore-forming activity"/>
    <property type="evidence" value="ECO:0007669"/>
    <property type="project" value="InterPro"/>
</dbReference>
<feature type="transmembrane region" description="Helical" evidence="11">
    <location>
        <begin position="72"/>
        <end position="96"/>
    </location>
</feature>
<dbReference type="InterPro" id="IPR000293">
    <property type="entry name" value="Channel_colicin_C"/>
</dbReference>
<keyword evidence="6 11" id="KW-0812">Transmembrane</keyword>
<keyword evidence="8" id="KW-0044">Antibiotic</keyword>
<evidence type="ECO:0000313" key="14">
    <source>
        <dbReference type="EMBL" id="KAB0121731.1"/>
    </source>
</evidence>
<feature type="domain" description="Channel forming colicins" evidence="12">
    <location>
        <begin position="58"/>
        <end position="69"/>
    </location>
</feature>
<evidence type="ECO:0000256" key="1">
    <source>
        <dbReference type="ARBA" id="ARBA00002178"/>
    </source>
</evidence>
<organism evidence="14 15">
    <name type="scientific">Escherichia coli</name>
    <dbReference type="NCBI Taxonomy" id="562"/>
    <lineage>
        <taxon>Bacteria</taxon>
        <taxon>Pseudomonadati</taxon>
        <taxon>Pseudomonadota</taxon>
        <taxon>Gammaproteobacteria</taxon>
        <taxon>Enterobacterales</taxon>
        <taxon>Enterobacteriaceae</taxon>
        <taxon>Escherichia</taxon>
    </lineage>
</organism>
<proteinExistence type="inferred from homology"/>
<evidence type="ECO:0000256" key="10">
    <source>
        <dbReference type="ARBA" id="ARBA00023136"/>
    </source>
</evidence>
<dbReference type="EMBL" id="VZEL01000041">
    <property type="protein sequence ID" value="KAB0121731.1"/>
    <property type="molecule type" value="Genomic_DNA"/>
</dbReference>
<name>A0A5N3CSW2_ECOLX</name>